<keyword evidence="2" id="KW-1185">Reference proteome</keyword>
<accession>A0AAV0GB38</accession>
<dbReference type="AlphaFoldDB" id="A0AAV0GB38"/>
<organism evidence="1 2">
    <name type="scientific">Cuscuta epithymum</name>
    <dbReference type="NCBI Taxonomy" id="186058"/>
    <lineage>
        <taxon>Eukaryota</taxon>
        <taxon>Viridiplantae</taxon>
        <taxon>Streptophyta</taxon>
        <taxon>Embryophyta</taxon>
        <taxon>Tracheophyta</taxon>
        <taxon>Spermatophyta</taxon>
        <taxon>Magnoliopsida</taxon>
        <taxon>eudicotyledons</taxon>
        <taxon>Gunneridae</taxon>
        <taxon>Pentapetalae</taxon>
        <taxon>asterids</taxon>
        <taxon>lamiids</taxon>
        <taxon>Solanales</taxon>
        <taxon>Convolvulaceae</taxon>
        <taxon>Cuscuteae</taxon>
        <taxon>Cuscuta</taxon>
        <taxon>Cuscuta subgen. Cuscuta</taxon>
    </lineage>
</organism>
<dbReference type="EMBL" id="CAMAPF010001073">
    <property type="protein sequence ID" value="CAH9145180.1"/>
    <property type="molecule type" value="Genomic_DNA"/>
</dbReference>
<reference evidence="1" key="1">
    <citation type="submission" date="2022-07" db="EMBL/GenBank/DDBJ databases">
        <authorList>
            <person name="Macas J."/>
            <person name="Novak P."/>
            <person name="Neumann P."/>
        </authorList>
    </citation>
    <scope>NUCLEOTIDE SEQUENCE</scope>
</reference>
<evidence type="ECO:0000313" key="1">
    <source>
        <dbReference type="EMBL" id="CAH9145180.1"/>
    </source>
</evidence>
<name>A0AAV0GB38_9ASTE</name>
<protein>
    <submittedName>
        <fullName evidence="1">Uncharacterized protein</fullName>
    </submittedName>
</protein>
<sequence>MIFFCCPSMPHRLFVAPSFIHIRSLTIRITSISFILYRNGSDLEQHSLGNQQLGLRIRIRDKTDFLVVMIKIWHLSHRRPEMLLWIIFPSYKLEARAC</sequence>
<dbReference type="Proteomes" id="UP001152523">
    <property type="component" value="Unassembled WGS sequence"/>
</dbReference>
<proteinExistence type="predicted"/>
<evidence type="ECO:0000313" key="2">
    <source>
        <dbReference type="Proteomes" id="UP001152523"/>
    </source>
</evidence>
<comment type="caution">
    <text evidence="1">The sequence shown here is derived from an EMBL/GenBank/DDBJ whole genome shotgun (WGS) entry which is preliminary data.</text>
</comment>
<gene>
    <name evidence="1" type="ORF">CEPIT_LOCUS42017</name>
</gene>